<evidence type="ECO:0000256" key="3">
    <source>
        <dbReference type="ARBA" id="ARBA00022989"/>
    </source>
</evidence>
<sequence>MEMEPLFAGLEQSTLYQLFITLFLILLGLSFRKLNNKVIAHYAERNQYMPNRVFYIRKVSGIILLIIFATAIAIVWDLSLRGLSLYFVSFFTVAGVALFASWSMISNITASLILFFNYPFKIGEVIRIQDGDNSIEGEVTDINLFNIRILTVEGGEVSYPNNLALQKPIINKSKVKDLAAGQ</sequence>
<dbReference type="RefSeq" id="WP_345370051.1">
    <property type="nucleotide sequence ID" value="NZ_BAABJX010000020.1"/>
</dbReference>
<comment type="caution">
    <text evidence="7">The sequence shown here is derived from an EMBL/GenBank/DDBJ whole genome shotgun (WGS) entry which is preliminary data.</text>
</comment>
<dbReference type="EMBL" id="BAABJX010000020">
    <property type="protein sequence ID" value="GAA4828526.1"/>
    <property type="molecule type" value="Genomic_DNA"/>
</dbReference>
<name>A0ABP9D5S3_9BACT</name>
<comment type="subcellular location">
    <subcellularLocation>
        <location evidence="1">Membrane</location>
    </subcellularLocation>
</comment>
<keyword evidence="3 5" id="KW-1133">Transmembrane helix</keyword>
<dbReference type="Gene3D" id="2.30.30.60">
    <property type="match status" value="1"/>
</dbReference>
<protein>
    <submittedName>
        <fullName evidence="7">Mechanosensitive ion channel family protein</fullName>
    </submittedName>
</protein>
<feature type="domain" description="Mechanosensitive ion channel MscS" evidence="6">
    <location>
        <begin position="104"/>
        <end position="173"/>
    </location>
</feature>
<evidence type="ECO:0000256" key="5">
    <source>
        <dbReference type="SAM" id="Phobius"/>
    </source>
</evidence>
<feature type="transmembrane region" description="Helical" evidence="5">
    <location>
        <begin position="55"/>
        <end position="76"/>
    </location>
</feature>
<dbReference type="InterPro" id="IPR006685">
    <property type="entry name" value="MscS_channel_2nd"/>
</dbReference>
<keyword evidence="8" id="KW-1185">Reference proteome</keyword>
<dbReference type="InterPro" id="IPR045275">
    <property type="entry name" value="MscS_archaea/bacteria_type"/>
</dbReference>
<dbReference type="InterPro" id="IPR010920">
    <property type="entry name" value="LSM_dom_sf"/>
</dbReference>
<accession>A0ABP9D5S3</accession>
<proteinExistence type="predicted"/>
<feature type="transmembrane region" description="Helical" evidence="5">
    <location>
        <begin position="15"/>
        <end position="34"/>
    </location>
</feature>
<dbReference type="PANTHER" id="PTHR30221">
    <property type="entry name" value="SMALL-CONDUCTANCE MECHANOSENSITIVE CHANNEL"/>
    <property type="match status" value="1"/>
</dbReference>
<evidence type="ECO:0000256" key="1">
    <source>
        <dbReference type="ARBA" id="ARBA00004370"/>
    </source>
</evidence>
<evidence type="ECO:0000256" key="4">
    <source>
        <dbReference type="ARBA" id="ARBA00023136"/>
    </source>
</evidence>
<evidence type="ECO:0000259" key="6">
    <source>
        <dbReference type="Pfam" id="PF00924"/>
    </source>
</evidence>
<reference evidence="8" key="1">
    <citation type="journal article" date="2019" name="Int. J. Syst. Evol. Microbiol.">
        <title>The Global Catalogue of Microorganisms (GCM) 10K type strain sequencing project: providing services to taxonomists for standard genome sequencing and annotation.</title>
        <authorList>
            <consortium name="The Broad Institute Genomics Platform"/>
            <consortium name="The Broad Institute Genome Sequencing Center for Infectious Disease"/>
            <person name="Wu L."/>
            <person name="Ma J."/>
        </authorList>
    </citation>
    <scope>NUCLEOTIDE SEQUENCE [LARGE SCALE GENOMIC DNA]</scope>
    <source>
        <strain evidence="8">JCM 18326</strain>
    </source>
</reference>
<keyword evidence="2 5" id="KW-0812">Transmembrane</keyword>
<dbReference type="PANTHER" id="PTHR30221:SF8">
    <property type="entry name" value="SMALL-CONDUCTANCE MECHANOSENSITIVE CHANNEL"/>
    <property type="match status" value="1"/>
</dbReference>
<keyword evidence="4 5" id="KW-0472">Membrane</keyword>
<evidence type="ECO:0000256" key="2">
    <source>
        <dbReference type="ARBA" id="ARBA00022692"/>
    </source>
</evidence>
<dbReference type="Pfam" id="PF00924">
    <property type="entry name" value="MS_channel_2nd"/>
    <property type="match status" value="1"/>
</dbReference>
<dbReference type="Proteomes" id="UP001500298">
    <property type="component" value="Unassembled WGS sequence"/>
</dbReference>
<evidence type="ECO:0000313" key="8">
    <source>
        <dbReference type="Proteomes" id="UP001500298"/>
    </source>
</evidence>
<dbReference type="SUPFAM" id="SSF50182">
    <property type="entry name" value="Sm-like ribonucleoproteins"/>
    <property type="match status" value="1"/>
</dbReference>
<dbReference type="InterPro" id="IPR023408">
    <property type="entry name" value="MscS_beta-dom_sf"/>
</dbReference>
<organism evidence="7 8">
    <name type="scientific">Algivirga pacifica</name>
    <dbReference type="NCBI Taxonomy" id="1162670"/>
    <lineage>
        <taxon>Bacteria</taxon>
        <taxon>Pseudomonadati</taxon>
        <taxon>Bacteroidota</taxon>
        <taxon>Cytophagia</taxon>
        <taxon>Cytophagales</taxon>
        <taxon>Flammeovirgaceae</taxon>
        <taxon>Algivirga</taxon>
    </lineage>
</organism>
<gene>
    <name evidence="7" type="ORF">GCM10023331_11980</name>
</gene>
<feature type="transmembrane region" description="Helical" evidence="5">
    <location>
        <begin position="88"/>
        <end position="118"/>
    </location>
</feature>
<evidence type="ECO:0000313" key="7">
    <source>
        <dbReference type="EMBL" id="GAA4828526.1"/>
    </source>
</evidence>